<evidence type="ECO:0000313" key="2">
    <source>
        <dbReference type="EMBL" id="KAK1700952.1"/>
    </source>
</evidence>
<dbReference type="GeneID" id="85455965"/>
<dbReference type="AlphaFoldDB" id="A0AAJ0F4Z9"/>
<name>A0AAJ0F4Z9_9PEZI</name>
<accession>A0AAJ0F4Z9</accession>
<keyword evidence="3" id="KW-1185">Reference proteome</keyword>
<dbReference type="Proteomes" id="UP001224890">
    <property type="component" value="Unassembled WGS sequence"/>
</dbReference>
<dbReference type="RefSeq" id="XP_060436707.1">
    <property type="nucleotide sequence ID" value="XM_060571439.1"/>
</dbReference>
<dbReference type="EMBL" id="JAHMHR010000001">
    <property type="protein sequence ID" value="KAK1700952.1"/>
    <property type="molecule type" value="Genomic_DNA"/>
</dbReference>
<organism evidence="2 3">
    <name type="scientific">Colletotrichum godetiae</name>
    <dbReference type="NCBI Taxonomy" id="1209918"/>
    <lineage>
        <taxon>Eukaryota</taxon>
        <taxon>Fungi</taxon>
        <taxon>Dikarya</taxon>
        <taxon>Ascomycota</taxon>
        <taxon>Pezizomycotina</taxon>
        <taxon>Sordariomycetes</taxon>
        <taxon>Hypocreomycetidae</taxon>
        <taxon>Glomerellales</taxon>
        <taxon>Glomerellaceae</taxon>
        <taxon>Colletotrichum</taxon>
        <taxon>Colletotrichum acutatum species complex</taxon>
    </lineage>
</organism>
<reference evidence="2" key="1">
    <citation type="submission" date="2021-06" db="EMBL/GenBank/DDBJ databases">
        <title>Comparative genomics, transcriptomics and evolutionary studies reveal genomic signatures of adaptation to plant cell wall in hemibiotrophic fungi.</title>
        <authorList>
            <consortium name="DOE Joint Genome Institute"/>
            <person name="Baroncelli R."/>
            <person name="Diaz J.F."/>
            <person name="Benocci T."/>
            <person name="Peng M."/>
            <person name="Battaglia E."/>
            <person name="Haridas S."/>
            <person name="Andreopoulos W."/>
            <person name="Labutti K."/>
            <person name="Pangilinan J."/>
            <person name="Floch G.L."/>
            <person name="Makela M.R."/>
            <person name="Henrissat B."/>
            <person name="Grigoriev I.V."/>
            <person name="Crouch J.A."/>
            <person name="De Vries R.P."/>
            <person name="Sukno S.A."/>
            <person name="Thon M.R."/>
        </authorList>
    </citation>
    <scope>NUCLEOTIDE SEQUENCE</scope>
    <source>
        <strain evidence="2">CBS 193.32</strain>
    </source>
</reference>
<proteinExistence type="predicted"/>
<feature type="region of interest" description="Disordered" evidence="1">
    <location>
        <begin position="51"/>
        <end position="101"/>
    </location>
</feature>
<evidence type="ECO:0000256" key="1">
    <source>
        <dbReference type="SAM" id="MobiDB-lite"/>
    </source>
</evidence>
<feature type="compositionally biased region" description="Polar residues" evidence="1">
    <location>
        <begin position="82"/>
        <end position="101"/>
    </location>
</feature>
<evidence type="ECO:0000313" key="3">
    <source>
        <dbReference type="Proteomes" id="UP001224890"/>
    </source>
</evidence>
<sequence>MATGHLRKALYQLIHLVQDHSHAVVSSITLHQSESKRANLDLITSEQAPSELISVTRRPSADSVARSFKPSKSHAAKIPREANTSRNFSARKSATGAESSITRQTMVSACTYAERTGSDYTASDQDWSSDDGFVISFTESKKEQEVD</sequence>
<protein>
    <submittedName>
        <fullName evidence="2">Uncharacterized protein</fullName>
    </submittedName>
</protein>
<comment type="caution">
    <text evidence="2">The sequence shown here is derived from an EMBL/GenBank/DDBJ whole genome shotgun (WGS) entry which is preliminary data.</text>
</comment>
<gene>
    <name evidence="2" type="ORF">BDP55DRAFT_625214</name>
</gene>